<evidence type="ECO:0000313" key="3">
    <source>
        <dbReference type="EMBL" id="SMC17368.1"/>
    </source>
</evidence>
<dbReference type="CDD" id="cd03413">
    <property type="entry name" value="CbiK_C"/>
    <property type="match status" value="1"/>
</dbReference>
<evidence type="ECO:0000256" key="1">
    <source>
        <dbReference type="PIRSR" id="PIRSR033579-1"/>
    </source>
</evidence>
<dbReference type="GO" id="GO:0019251">
    <property type="term" value="P:anaerobic cobalamin biosynthetic process"/>
    <property type="evidence" value="ECO:0007669"/>
    <property type="project" value="InterPro"/>
</dbReference>
<dbReference type="Proteomes" id="UP000192783">
    <property type="component" value="Unassembled WGS sequence"/>
</dbReference>
<dbReference type="InterPro" id="IPR010388">
    <property type="entry name" value="Anaerobic_Co-chelatase"/>
</dbReference>
<dbReference type="RefSeq" id="WP_084055770.1">
    <property type="nucleotide sequence ID" value="NZ_FWXF01000001.1"/>
</dbReference>
<proteinExistence type="predicted"/>
<dbReference type="SUPFAM" id="SSF53800">
    <property type="entry name" value="Chelatase"/>
    <property type="match status" value="1"/>
</dbReference>
<evidence type="ECO:0000313" key="4">
    <source>
        <dbReference type="Proteomes" id="UP000192783"/>
    </source>
</evidence>
<feature type="binding site" evidence="2">
    <location>
        <position position="246"/>
    </location>
    <ligand>
        <name>Co(2+)</name>
        <dbReference type="ChEBI" id="CHEBI:48828"/>
    </ligand>
</feature>
<sequence>MLKRLTVVMAVMVMVGLLMGGAGVSKAWAMHGKARHQKQAILMVAFGTSVPQAQKAFQIVDERVKEAFPGVEVRWAYTSGVIRKKLAARGTSIDSPEMALARLMDDGFTQVAVCSLHTIPGEEFHELYGNVRLFAQMAGGFDRVSVARPLLSSYEDMTRGVTALLDQVPADRKPADAVIFMGHGSGHHPADAVYTAMDALFQKADPNAFLATVEGHPTLQDVIPILKARKITRAYLVPLMLVAGDHARNDMAGDEPDSWKSVLKAQGIQAVPVLRGTAEISQVVDVWLDHLRQVLRAPKE</sequence>
<dbReference type="PIRSF" id="PIRSF033579">
    <property type="entry name" value="Anaer_Co_chel"/>
    <property type="match status" value="1"/>
</dbReference>
<dbReference type="Gene3D" id="3.40.50.1400">
    <property type="match status" value="2"/>
</dbReference>
<dbReference type="STRING" id="1121390.SAMN02746041_00303"/>
<feature type="binding site" evidence="2">
    <location>
        <position position="214"/>
    </location>
    <ligand>
        <name>Co(2+)</name>
        <dbReference type="ChEBI" id="CHEBI:48828"/>
    </ligand>
</feature>
<dbReference type="GO" id="GO:0016852">
    <property type="term" value="F:sirohydrochlorin cobaltochelatase activity"/>
    <property type="evidence" value="ECO:0007669"/>
    <property type="project" value="InterPro"/>
</dbReference>
<protein>
    <submittedName>
        <fullName evidence="3">Anaerobic cobaltochelatase</fullName>
    </submittedName>
</protein>
<dbReference type="CDD" id="cd03412">
    <property type="entry name" value="CbiK_N"/>
    <property type="match status" value="1"/>
</dbReference>
<name>A0A1W1X0W9_9BACT</name>
<gene>
    <name evidence="3" type="ORF">SAMN02746041_00303</name>
</gene>
<feature type="active site" description="Proton acceptor" evidence="1">
    <location>
        <position position="183"/>
    </location>
</feature>
<keyword evidence="2" id="KW-0479">Metal-binding</keyword>
<dbReference type="GO" id="GO:0046872">
    <property type="term" value="F:metal ion binding"/>
    <property type="evidence" value="ECO:0007669"/>
    <property type="project" value="UniProtKB-KW"/>
</dbReference>
<keyword evidence="4" id="KW-1185">Reference proteome</keyword>
<feature type="binding site" evidence="2">
    <location>
        <position position="183"/>
    </location>
    <ligand>
        <name>Co(2+)</name>
        <dbReference type="ChEBI" id="CHEBI:48828"/>
    </ligand>
</feature>
<evidence type="ECO:0000256" key="2">
    <source>
        <dbReference type="PIRSR" id="PIRSR033579-3"/>
    </source>
</evidence>
<keyword evidence="2" id="KW-0170">Cobalt</keyword>
<reference evidence="3 4" key="1">
    <citation type="submission" date="2017-04" db="EMBL/GenBank/DDBJ databases">
        <authorList>
            <person name="Afonso C.L."/>
            <person name="Miller P.J."/>
            <person name="Scott M.A."/>
            <person name="Spackman E."/>
            <person name="Goraichik I."/>
            <person name="Dimitrov K.M."/>
            <person name="Suarez D.L."/>
            <person name="Swayne D.E."/>
        </authorList>
    </citation>
    <scope>NUCLEOTIDE SEQUENCE [LARGE SCALE GENOMIC DNA]</scope>
    <source>
        <strain evidence="3 4">DSM 13146</strain>
    </source>
</reference>
<dbReference type="EMBL" id="FWXF01000001">
    <property type="protein sequence ID" value="SMC17368.1"/>
    <property type="molecule type" value="Genomic_DNA"/>
</dbReference>
<dbReference type="Pfam" id="PF06180">
    <property type="entry name" value="CbiK"/>
    <property type="match status" value="1"/>
</dbReference>
<organism evidence="3 4">
    <name type="scientific">Desulfacinum hydrothermale DSM 13146</name>
    <dbReference type="NCBI Taxonomy" id="1121390"/>
    <lineage>
        <taxon>Bacteria</taxon>
        <taxon>Pseudomonadati</taxon>
        <taxon>Thermodesulfobacteriota</taxon>
        <taxon>Syntrophobacteria</taxon>
        <taxon>Syntrophobacterales</taxon>
        <taxon>Syntrophobacteraceae</taxon>
        <taxon>Desulfacinum</taxon>
    </lineage>
</organism>
<accession>A0A1W1X0W9</accession>
<dbReference type="OrthoDB" id="9770331at2"/>
<dbReference type="AlphaFoldDB" id="A0A1W1X0W9"/>